<accession>B4CVI6</accession>
<dbReference type="InterPro" id="IPR000644">
    <property type="entry name" value="CBS_dom"/>
</dbReference>
<dbReference type="Proteomes" id="UP000005824">
    <property type="component" value="Unassembled WGS sequence"/>
</dbReference>
<dbReference type="STRING" id="497964.CfE428DRAFT_0673"/>
<sequence length="317" mass="35855" precursor="true">MIWLAVLICFVVSFCFSGIEAGLLSVNRVRLKHRMKHRDKAAITLNRLLEQPERLLVTVLLVTNLMNIFAMTLATQQFVEHFGNAGYFIALVVFLPIYLIGLELLPKSLFRRFPYRSLAAISGPLRLADLILSPFHFVGWQMSKMLLGERAGERQKLFVAREDFKYLTIESERQGAIGKDERQMIHNVVDFRAIKASDVMLPLANVQTIAASVPVSELTERSRRCNTDRWPVTNEAGEIVGLINVLDIALDGRSQSMIESYQRRIVKVNFDEPAYSIVRKLRAARVTMAVVLDATGKQIGVVTWEDLIRRLVTVAVA</sequence>
<evidence type="ECO:0000259" key="6">
    <source>
        <dbReference type="PROSITE" id="PS51371"/>
    </source>
</evidence>
<name>B4CVI6_9BACT</name>
<keyword evidence="2 3" id="KW-0129">CBS domain</keyword>
<dbReference type="RefSeq" id="WP_006978000.1">
    <property type="nucleotide sequence ID" value="NZ_ABVL01000002.1"/>
</dbReference>
<dbReference type="InterPro" id="IPR046342">
    <property type="entry name" value="CBS_dom_sf"/>
</dbReference>
<dbReference type="GO" id="GO:0005886">
    <property type="term" value="C:plasma membrane"/>
    <property type="evidence" value="ECO:0007669"/>
    <property type="project" value="TreeGrafter"/>
</dbReference>
<dbReference type="EMBL" id="ABVL01000002">
    <property type="protein sequence ID" value="EDY21428.1"/>
    <property type="molecule type" value="Genomic_DNA"/>
</dbReference>
<keyword evidence="4 5" id="KW-1133">Transmembrane helix</keyword>
<keyword evidence="9" id="KW-1185">Reference proteome</keyword>
<dbReference type="PANTHER" id="PTHR22777">
    <property type="entry name" value="HEMOLYSIN-RELATED"/>
    <property type="match status" value="1"/>
</dbReference>
<evidence type="ECO:0000259" key="7">
    <source>
        <dbReference type="PROSITE" id="PS51846"/>
    </source>
</evidence>
<dbReference type="SUPFAM" id="SSF54631">
    <property type="entry name" value="CBS-domain pair"/>
    <property type="match status" value="1"/>
</dbReference>
<keyword evidence="4 5" id="KW-0812">Transmembrane</keyword>
<dbReference type="PROSITE" id="PS51846">
    <property type="entry name" value="CNNM"/>
    <property type="match status" value="1"/>
</dbReference>
<reference evidence="8 9" key="1">
    <citation type="journal article" date="2011" name="J. Bacteriol.">
        <title>Genome sequence of Chthoniobacter flavus Ellin428, an aerobic heterotrophic soil bacterium.</title>
        <authorList>
            <person name="Kant R."/>
            <person name="van Passel M.W."/>
            <person name="Palva A."/>
            <person name="Lucas S."/>
            <person name="Lapidus A."/>
            <person name="Glavina Del Rio T."/>
            <person name="Dalin E."/>
            <person name="Tice H."/>
            <person name="Bruce D."/>
            <person name="Goodwin L."/>
            <person name="Pitluck S."/>
            <person name="Larimer F.W."/>
            <person name="Land M.L."/>
            <person name="Hauser L."/>
            <person name="Sangwan P."/>
            <person name="de Vos W.M."/>
            <person name="Janssen P.H."/>
            <person name="Smidt H."/>
        </authorList>
    </citation>
    <scope>NUCLEOTIDE SEQUENCE [LARGE SCALE GENOMIC DNA]</scope>
    <source>
        <strain evidence="8 9">Ellin428</strain>
    </source>
</reference>
<dbReference type="InParanoid" id="B4CVI6"/>
<feature type="transmembrane region" description="Helical" evidence="5">
    <location>
        <begin position="86"/>
        <end position="105"/>
    </location>
</feature>
<dbReference type="PANTHER" id="PTHR22777:SF17">
    <property type="entry name" value="UPF0053 PROTEIN SLL0260"/>
    <property type="match status" value="1"/>
</dbReference>
<feature type="domain" description="CNNM transmembrane" evidence="7">
    <location>
        <begin position="1"/>
        <end position="181"/>
    </location>
</feature>
<protein>
    <recommendedName>
        <fullName evidence="10">CBS domain containing protein</fullName>
    </recommendedName>
</protein>
<dbReference type="Gene3D" id="3.10.580.10">
    <property type="entry name" value="CBS-domain"/>
    <property type="match status" value="1"/>
</dbReference>
<evidence type="ECO:0000313" key="9">
    <source>
        <dbReference type="Proteomes" id="UP000005824"/>
    </source>
</evidence>
<dbReference type="InterPro" id="IPR002550">
    <property type="entry name" value="CNNM"/>
</dbReference>
<dbReference type="AlphaFoldDB" id="B4CVI6"/>
<feature type="transmembrane region" description="Helical" evidence="5">
    <location>
        <begin position="55"/>
        <end position="74"/>
    </location>
</feature>
<comment type="caution">
    <text evidence="8">The sequence shown here is derived from an EMBL/GenBank/DDBJ whole genome shotgun (WGS) entry which is preliminary data.</text>
</comment>
<feature type="transmembrane region" description="Helical" evidence="5">
    <location>
        <begin position="117"/>
        <end position="140"/>
    </location>
</feature>
<gene>
    <name evidence="8" type="ORF">CfE428DRAFT_0673</name>
</gene>
<dbReference type="PROSITE" id="PS51371">
    <property type="entry name" value="CBS"/>
    <property type="match status" value="1"/>
</dbReference>
<evidence type="ECO:0000256" key="3">
    <source>
        <dbReference type="PROSITE-ProRule" id="PRU00703"/>
    </source>
</evidence>
<evidence type="ECO:0000256" key="2">
    <source>
        <dbReference type="ARBA" id="ARBA00023122"/>
    </source>
</evidence>
<dbReference type="eggNOG" id="COG1253">
    <property type="taxonomic scope" value="Bacteria"/>
</dbReference>
<evidence type="ECO:0000256" key="1">
    <source>
        <dbReference type="ARBA" id="ARBA00022737"/>
    </source>
</evidence>
<dbReference type="Pfam" id="PF00571">
    <property type="entry name" value="CBS"/>
    <property type="match status" value="1"/>
</dbReference>
<proteinExistence type="predicted"/>
<keyword evidence="4 5" id="KW-0472">Membrane</keyword>
<organism evidence="8 9">
    <name type="scientific">Chthoniobacter flavus Ellin428</name>
    <dbReference type="NCBI Taxonomy" id="497964"/>
    <lineage>
        <taxon>Bacteria</taxon>
        <taxon>Pseudomonadati</taxon>
        <taxon>Verrucomicrobiota</taxon>
        <taxon>Spartobacteria</taxon>
        <taxon>Chthoniobacterales</taxon>
        <taxon>Chthoniobacteraceae</taxon>
        <taxon>Chthoniobacter</taxon>
    </lineage>
</organism>
<evidence type="ECO:0000313" key="8">
    <source>
        <dbReference type="EMBL" id="EDY21428.1"/>
    </source>
</evidence>
<feature type="domain" description="CBS" evidence="6">
    <location>
        <begin position="257"/>
        <end position="317"/>
    </location>
</feature>
<evidence type="ECO:0000256" key="5">
    <source>
        <dbReference type="SAM" id="Phobius"/>
    </source>
</evidence>
<keyword evidence="1" id="KW-0677">Repeat</keyword>
<dbReference type="Pfam" id="PF01595">
    <property type="entry name" value="CNNM"/>
    <property type="match status" value="1"/>
</dbReference>
<evidence type="ECO:0000256" key="4">
    <source>
        <dbReference type="PROSITE-ProRule" id="PRU01193"/>
    </source>
</evidence>
<evidence type="ECO:0008006" key="10">
    <source>
        <dbReference type="Google" id="ProtNLM"/>
    </source>
</evidence>